<dbReference type="AlphaFoldDB" id="A0A2P8DMT5"/>
<name>A0A2P8DMT5_9ACTN</name>
<dbReference type="Pfam" id="PF19756">
    <property type="entry name" value="DUF6243"/>
    <property type="match status" value="1"/>
</dbReference>
<sequence length="66" mass="6798">MPTGRNNMLGIGGQRSKHSKSALRGAPAKGQRGGGDAQAAKRELLRKIQERSRNGPGQGSGGNEAS</sequence>
<feature type="compositionally biased region" description="Basic and acidic residues" evidence="1">
    <location>
        <begin position="39"/>
        <end position="53"/>
    </location>
</feature>
<dbReference type="Proteomes" id="UP000240542">
    <property type="component" value="Unassembled WGS sequence"/>
</dbReference>
<dbReference type="EMBL" id="PYGA01000005">
    <property type="protein sequence ID" value="PSK98518.1"/>
    <property type="molecule type" value="Genomic_DNA"/>
</dbReference>
<accession>A0A2P8DMT5</accession>
<feature type="compositionally biased region" description="Gly residues" evidence="1">
    <location>
        <begin position="56"/>
        <end position="66"/>
    </location>
</feature>
<evidence type="ECO:0000313" key="3">
    <source>
        <dbReference type="Proteomes" id="UP000240542"/>
    </source>
</evidence>
<dbReference type="RefSeq" id="WP_211301232.1">
    <property type="nucleotide sequence ID" value="NZ_PYGA01000005.1"/>
</dbReference>
<keyword evidence="3" id="KW-1185">Reference proteome</keyword>
<feature type="region of interest" description="Disordered" evidence="1">
    <location>
        <begin position="1"/>
        <end position="66"/>
    </location>
</feature>
<evidence type="ECO:0000256" key="1">
    <source>
        <dbReference type="SAM" id="MobiDB-lite"/>
    </source>
</evidence>
<comment type="caution">
    <text evidence="2">The sequence shown here is derived from an EMBL/GenBank/DDBJ whole genome shotgun (WGS) entry which is preliminary data.</text>
</comment>
<gene>
    <name evidence="2" type="ORF">CLV63_105192</name>
</gene>
<evidence type="ECO:0000313" key="2">
    <source>
        <dbReference type="EMBL" id="PSK98518.1"/>
    </source>
</evidence>
<dbReference type="InterPro" id="IPR046210">
    <property type="entry name" value="DUF6243"/>
</dbReference>
<proteinExistence type="predicted"/>
<organism evidence="2 3">
    <name type="scientific">Murinocardiopsis flavida</name>
    <dbReference type="NCBI Taxonomy" id="645275"/>
    <lineage>
        <taxon>Bacteria</taxon>
        <taxon>Bacillati</taxon>
        <taxon>Actinomycetota</taxon>
        <taxon>Actinomycetes</taxon>
        <taxon>Streptosporangiales</taxon>
        <taxon>Nocardiopsidaceae</taxon>
        <taxon>Murinocardiopsis</taxon>
    </lineage>
</organism>
<protein>
    <submittedName>
        <fullName evidence="2">Uncharacterized protein</fullName>
    </submittedName>
</protein>
<reference evidence="2 3" key="1">
    <citation type="submission" date="2018-03" db="EMBL/GenBank/DDBJ databases">
        <title>Genomic Encyclopedia of Archaeal and Bacterial Type Strains, Phase II (KMG-II): from individual species to whole genera.</title>
        <authorList>
            <person name="Goeker M."/>
        </authorList>
    </citation>
    <scope>NUCLEOTIDE SEQUENCE [LARGE SCALE GENOMIC DNA]</scope>
    <source>
        <strain evidence="2 3">DSM 45312</strain>
    </source>
</reference>